<dbReference type="SUPFAM" id="SSF52058">
    <property type="entry name" value="L domain-like"/>
    <property type="match status" value="1"/>
</dbReference>
<proteinExistence type="predicted"/>
<protein>
    <recommendedName>
        <fullName evidence="3">F-box domain-containing protein</fullName>
    </recommendedName>
</protein>
<evidence type="ECO:0000313" key="1">
    <source>
        <dbReference type="EMBL" id="KAF1962027.1"/>
    </source>
</evidence>
<dbReference type="Proteomes" id="UP000800035">
    <property type="component" value="Unassembled WGS sequence"/>
</dbReference>
<dbReference type="PANTHER" id="PTHR42057:SF2">
    <property type="entry name" value="F-BOX DOMAIN PROTEIN (AFU_ORTHOLOGUE AFUA_4G00200)-RELATED"/>
    <property type="match status" value="1"/>
</dbReference>
<name>A0A6A5ULS9_9PLEO</name>
<evidence type="ECO:0000313" key="2">
    <source>
        <dbReference type="Proteomes" id="UP000800035"/>
    </source>
</evidence>
<dbReference type="EMBL" id="ML976980">
    <property type="protein sequence ID" value="KAF1962027.1"/>
    <property type="molecule type" value="Genomic_DNA"/>
</dbReference>
<gene>
    <name evidence="1" type="ORF">CC80DRAFT_574837</name>
</gene>
<dbReference type="InterPro" id="IPR032675">
    <property type="entry name" value="LRR_dom_sf"/>
</dbReference>
<dbReference type="Gene3D" id="3.80.10.10">
    <property type="entry name" value="Ribonuclease Inhibitor"/>
    <property type="match status" value="1"/>
</dbReference>
<dbReference type="AlphaFoldDB" id="A0A6A5ULS9"/>
<reference evidence="1" key="1">
    <citation type="journal article" date="2020" name="Stud. Mycol.">
        <title>101 Dothideomycetes genomes: a test case for predicting lifestyles and emergence of pathogens.</title>
        <authorList>
            <person name="Haridas S."/>
            <person name="Albert R."/>
            <person name="Binder M."/>
            <person name="Bloem J."/>
            <person name="Labutti K."/>
            <person name="Salamov A."/>
            <person name="Andreopoulos B."/>
            <person name="Baker S."/>
            <person name="Barry K."/>
            <person name="Bills G."/>
            <person name="Bluhm B."/>
            <person name="Cannon C."/>
            <person name="Castanera R."/>
            <person name="Culley D."/>
            <person name="Daum C."/>
            <person name="Ezra D."/>
            <person name="Gonzalez J."/>
            <person name="Henrissat B."/>
            <person name="Kuo A."/>
            <person name="Liang C."/>
            <person name="Lipzen A."/>
            <person name="Lutzoni F."/>
            <person name="Magnuson J."/>
            <person name="Mondo S."/>
            <person name="Nolan M."/>
            <person name="Ohm R."/>
            <person name="Pangilinan J."/>
            <person name="Park H.-J."/>
            <person name="Ramirez L."/>
            <person name="Alfaro M."/>
            <person name="Sun H."/>
            <person name="Tritt A."/>
            <person name="Yoshinaga Y."/>
            <person name="Zwiers L.-H."/>
            <person name="Turgeon B."/>
            <person name="Goodwin S."/>
            <person name="Spatafora J."/>
            <person name="Crous P."/>
            <person name="Grigoriev I."/>
        </authorList>
    </citation>
    <scope>NUCLEOTIDE SEQUENCE</scope>
    <source>
        <strain evidence="1">CBS 675.92</strain>
    </source>
</reference>
<evidence type="ECO:0008006" key="3">
    <source>
        <dbReference type="Google" id="ProtNLM"/>
    </source>
</evidence>
<organism evidence="1 2">
    <name type="scientific">Byssothecium circinans</name>
    <dbReference type="NCBI Taxonomy" id="147558"/>
    <lineage>
        <taxon>Eukaryota</taxon>
        <taxon>Fungi</taxon>
        <taxon>Dikarya</taxon>
        <taxon>Ascomycota</taxon>
        <taxon>Pezizomycotina</taxon>
        <taxon>Dothideomycetes</taxon>
        <taxon>Pleosporomycetidae</taxon>
        <taxon>Pleosporales</taxon>
        <taxon>Massarineae</taxon>
        <taxon>Massarinaceae</taxon>
        <taxon>Byssothecium</taxon>
    </lineage>
</organism>
<dbReference type="PANTHER" id="PTHR42057">
    <property type="entry name" value="F-BOX DOMAIN PROTEIN (AFU_ORTHOLOGUE AFUA_4G00200)"/>
    <property type="match status" value="1"/>
</dbReference>
<keyword evidence="2" id="KW-1185">Reference proteome</keyword>
<dbReference type="OrthoDB" id="3140657at2759"/>
<accession>A0A6A5ULS9</accession>
<sequence length="370" mass="42811">MFVSLPVELQRECVRGLDLESLKAFRLVSKTTLALPTEELFSTVGLMPSDESVERYTNIINDEKLNPLVRKVVFNTSDDPNSTDEEESKLLESYADAMKSLGRFEKLKEVGVRFAQECADSPPWSLFVRTKVLEALFEGTENSKHSAVNVNCLTIKNLQDVTSSSIYESDNFHSFRSRLKQLHLDITTETDDLSPEHSIELDNLHIGFDCDLPLHWLEPLQPQLTDLSIFSNTFWGFYPDCNLQDIHFPNLKSLSLGNWNIVHDWQIDWILSHGTTLRELFLDDCGIVTLLRMTEKQIPEEWSGLPVFLDGGMESHYVKEITMRWHEVFPRFQSDLPQLQRFSLGKGDWDWGTQFEERYELTPRLLETRC</sequence>